<organism evidence="1">
    <name type="scientific">Ovis aries</name>
    <name type="common">Sheep</name>
    <dbReference type="NCBI Taxonomy" id="9940"/>
    <lineage>
        <taxon>Eukaryota</taxon>
        <taxon>Metazoa</taxon>
        <taxon>Chordata</taxon>
        <taxon>Craniata</taxon>
        <taxon>Vertebrata</taxon>
        <taxon>Euteleostomi</taxon>
        <taxon>Mammalia</taxon>
        <taxon>Eutheria</taxon>
        <taxon>Laurasiatheria</taxon>
        <taxon>Artiodactyla</taxon>
        <taxon>Ruminantia</taxon>
        <taxon>Pecora</taxon>
        <taxon>Bovidae</taxon>
        <taxon>Caprinae</taxon>
        <taxon>Ovis</taxon>
    </lineage>
</organism>
<dbReference type="Ensembl" id="ENSOART00020021018.2">
    <property type="protein sequence ID" value="ENSOARP00020017391.2"/>
    <property type="gene ID" value="ENSOARG00020013758.2"/>
</dbReference>
<name>A0AC11BPD0_SHEEP</name>
<accession>A0AC11BPD0</accession>
<reference evidence="1" key="1">
    <citation type="submission" date="2020-11" db="EMBL/GenBank/DDBJ databases">
        <authorList>
            <person name="Davenport K.M."/>
            <person name="Bickhart D.M."/>
            <person name="Smith T.P.L."/>
            <person name="Murdoch B.M."/>
            <person name="Rosen B.D."/>
        </authorList>
    </citation>
    <scope>NUCLEOTIDE SEQUENCE [LARGE SCALE GENOMIC DNA]</scope>
    <source>
        <strain evidence="1">OAR_USU_Benz2616</strain>
    </source>
</reference>
<gene>
    <name evidence="1" type="primary">NSUN6</name>
</gene>
<evidence type="ECO:0000313" key="1">
    <source>
        <dbReference type="Ensembl" id="ENSOARP00020017391.2"/>
    </source>
</evidence>
<protein>
    <submittedName>
        <fullName evidence="1">NOP2/Sun RNA methyltransferase 6</fullName>
    </submittedName>
</protein>
<proteinExistence type="predicted"/>
<sequence>MSVFPKISLRLEVENYLKAGFMNKEILSALGKQEAERRFETLLHNLSHPPSFTTVRVNTHLASVQHVKNLLFDELQKQFNGLSFPILQHPDLQDVLLIPVIGPRKNIKQQTCEVIVGAQCGNAVLRGAHVYVPGIVSASKFMKGGDHVSVYSDIKGKCKKGAKEFDGTKIFLGNGISELSRKEIFSGLPELKGVGVRMTEPVYLSPSFDNVLPNYLFLQNLPSAVVSHVLDPQPGEKVLDLCAAPGGKTTHIAALMCDQGEVIALDKISKKVEKIKQNALLLGLNSIRAFCFDGTKALKLDMVKDTDGEPPFLPESFDRILLDAPCSGMGQRPNMACTWTLKEVMSYQPLQRKLFTAVCDATLLWKKGDLV</sequence>
<reference evidence="1" key="3">
    <citation type="submission" date="2025-09" db="UniProtKB">
        <authorList>
            <consortium name="Ensembl"/>
        </authorList>
    </citation>
    <scope>IDENTIFICATION</scope>
</reference>
<reference evidence="1" key="2">
    <citation type="submission" date="2025-08" db="UniProtKB">
        <authorList>
            <consortium name="Ensembl"/>
        </authorList>
    </citation>
    <scope>IDENTIFICATION</scope>
</reference>